<name>A0A0Q0ULZ2_RHOCA</name>
<dbReference type="AlphaFoldDB" id="A0A0Q0ULZ2"/>
<sequence>MHHVAVRIAHLIYNAALRQFEAVVEFFSPGLPAPMRVPVRVPAAPDMGHRRLVRALTHEARRRGGIY</sequence>
<accession>A0A0Q0ULZ2</accession>
<evidence type="ECO:0000313" key="2">
    <source>
        <dbReference type="Proteomes" id="UP000183812"/>
    </source>
</evidence>
<gene>
    <name evidence="1" type="ORF">SAMN04244550_00588</name>
</gene>
<protein>
    <submittedName>
        <fullName evidence="1">Uncharacterized protein</fullName>
    </submittedName>
</protein>
<dbReference type="OrthoDB" id="7870101at2"/>
<dbReference type="Proteomes" id="UP000183812">
    <property type="component" value="Unassembled WGS sequence"/>
</dbReference>
<dbReference type="EMBL" id="FNAY01000002">
    <property type="protein sequence ID" value="SDE56378.1"/>
    <property type="molecule type" value="Genomic_DNA"/>
</dbReference>
<evidence type="ECO:0000313" key="1">
    <source>
        <dbReference type="EMBL" id="SDE56378.1"/>
    </source>
</evidence>
<reference evidence="1 2" key="1">
    <citation type="submission" date="2016-10" db="EMBL/GenBank/DDBJ databases">
        <authorList>
            <person name="de Groot N.N."/>
        </authorList>
    </citation>
    <scope>NUCLEOTIDE SEQUENCE [LARGE SCALE GENOMIC DNA]</scope>
    <source>
        <strain evidence="2">DSM 938 / 37b4</strain>
    </source>
</reference>
<organism evidence="1 2">
    <name type="scientific">Rhodobacter capsulatus</name>
    <name type="common">Rhodopseudomonas capsulata</name>
    <dbReference type="NCBI Taxonomy" id="1061"/>
    <lineage>
        <taxon>Bacteria</taxon>
        <taxon>Pseudomonadati</taxon>
        <taxon>Pseudomonadota</taxon>
        <taxon>Alphaproteobacteria</taxon>
        <taxon>Rhodobacterales</taxon>
        <taxon>Rhodobacter group</taxon>
        <taxon>Rhodobacter</taxon>
    </lineage>
</organism>
<dbReference type="RefSeq" id="WP_055210069.1">
    <property type="nucleotide sequence ID" value="NZ_CP061202.1"/>
</dbReference>
<proteinExistence type="predicted"/>